<dbReference type="PROSITE" id="PS50868">
    <property type="entry name" value="POST_SET"/>
    <property type="match status" value="1"/>
</dbReference>
<gene>
    <name evidence="8" type="ORF">WKW80_17680</name>
</gene>
<dbReference type="RefSeq" id="WP_340364881.1">
    <property type="nucleotide sequence ID" value="NZ_JBBKZV010000010.1"/>
</dbReference>
<dbReference type="Proteomes" id="UP001363010">
    <property type="component" value="Unassembled WGS sequence"/>
</dbReference>
<comment type="caution">
    <text evidence="8">The sequence shown here is derived from an EMBL/GenBank/DDBJ whole genome shotgun (WGS) entry which is preliminary data.</text>
</comment>
<dbReference type="SMART" id="SM00508">
    <property type="entry name" value="PostSET"/>
    <property type="match status" value="1"/>
</dbReference>
<reference evidence="8 9" key="1">
    <citation type="submission" date="2024-03" db="EMBL/GenBank/DDBJ databases">
        <title>Novel species of the genus Variovorax.</title>
        <authorList>
            <person name="Liu Q."/>
            <person name="Xin Y.-H."/>
        </authorList>
    </citation>
    <scope>NUCLEOTIDE SEQUENCE [LARGE SCALE GENOMIC DNA]</scope>
    <source>
        <strain evidence="8 9">KACC 18501</strain>
    </source>
</reference>
<name>A0ABU8W1Q8_9BURK</name>
<proteinExistence type="predicted"/>
<dbReference type="Pfam" id="PF00856">
    <property type="entry name" value="SET"/>
    <property type="match status" value="1"/>
</dbReference>
<evidence type="ECO:0000259" key="6">
    <source>
        <dbReference type="PROSITE" id="PS50280"/>
    </source>
</evidence>
<keyword evidence="3" id="KW-0489">Methyltransferase</keyword>
<keyword evidence="2" id="KW-0158">Chromosome</keyword>
<sequence length="167" mass="17854">MSKYAPSATPCIRVSPSGVHGLGAFATRSLPAFALLGLYEGRRYTPAQVAAKQWNDQLTYLFTLSNEETIDGAKGGNATRHLNHSCEPNCEAVEEYDDAGKLVLKFQTLRAVEAGDELFIDYCLTADDGSGPEDYPCRCGATNCRGTMLAPVEAPEEADQEPSASGA</sequence>
<dbReference type="InterPro" id="IPR046341">
    <property type="entry name" value="SET_dom_sf"/>
</dbReference>
<comment type="subcellular location">
    <subcellularLocation>
        <location evidence="1">Chromosome</location>
    </subcellularLocation>
</comment>
<evidence type="ECO:0000256" key="4">
    <source>
        <dbReference type="ARBA" id="ARBA00022679"/>
    </source>
</evidence>
<evidence type="ECO:0000256" key="5">
    <source>
        <dbReference type="ARBA" id="ARBA00022691"/>
    </source>
</evidence>
<dbReference type="EMBL" id="JBBKZV010000010">
    <property type="protein sequence ID" value="MEJ8823845.1"/>
    <property type="molecule type" value="Genomic_DNA"/>
</dbReference>
<dbReference type="PROSITE" id="PS50280">
    <property type="entry name" value="SET"/>
    <property type="match status" value="1"/>
</dbReference>
<accession>A0ABU8W1Q8</accession>
<evidence type="ECO:0000256" key="3">
    <source>
        <dbReference type="ARBA" id="ARBA00022603"/>
    </source>
</evidence>
<dbReference type="InterPro" id="IPR003616">
    <property type="entry name" value="Post-SET_dom"/>
</dbReference>
<dbReference type="SUPFAM" id="SSF82199">
    <property type="entry name" value="SET domain"/>
    <property type="match status" value="1"/>
</dbReference>
<dbReference type="Gene3D" id="2.170.270.10">
    <property type="entry name" value="SET domain"/>
    <property type="match status" value="1"/>
</dbReference>
<keyword evidence="9" id="KW-1185">Reference proteome</keyword>
<dbReference type="InterPro" id="IPR050777">
    <property type="entry name" value="SET2_Histone-Lys_MeTrsfase"/>
</dbReference>
<evidence type="ECO:0000256" key="1">
    <source>
        <dbReference type="ARBA" id="ARBA00004286"/>
    </source>
</evidence>
<keyword evidence="4" id="KW-0808">Transferase</keyword>
<evidence type="ECO:0000259" key="7">
    <source>
        <dbReference type="PROSITE" id="PS50868"/>
    </source>
</evidence>
<feature type="domain" description="Post-SET" evidence="7">
    <location>
        <begin position="133"/>
        <end position="149"/>
    </location>
</feature>
<feature type="domain" description="SET" evidence="6">
    <location>
        <begin position="10"/>
        <end position="123"/>
    </location>
</feature>
<evidence type="ECO:0000313" key="9">
    <source>
        <dbReference type="Proteomes" id="UP001363010"/>
    </source>
</evidence>
<dbReference type="SMART" id="SM00317">
    <property type="entry name" value="SET"/>
    <property type="match status" value="1"/>
</dbReference>
<evidence type="ECO:0000313" key="8">
    <source>
        <dbReference type="EMBL" id="MEJ8823845.1"/>
    </source>
</evidence>
<protein>
    <submittedName>
        <fullName evidence="8">SET domain-containing protein-lysine N-methyltransferase</fullName>
    </submittedName>
</protein>
<organism evidence="8 9">
    <name type="scientific">Variovorax humicola</name>
    <dbReference type="NCBI Taxonomy" id="1769758"/>
    <lineage>
        <taxon>Bacteria</taxon>
        <taxon>Pseudomonadati</taxon>
        <taxon>Pseudomonadota</taxon>
        <taxon>Betaproteobacteria</taxon>
        <taxon>Burkholderiales</taxon>
        <taxon>Comamonadaceae</taxon>
        <taxon>Variovorax</taxon>
    </lineage>
</organism>
<dbReference type="InterPro" id="IPR001214">
    <property type="entry name" value="SET_dom"/>
</dbReference>
<dbReference type="PANTHER" id="PTHR22884">
    <property type="entry name" value="SET DOMAIN PROTEINS"/>
    <property type="match status" value="1"/>
</dbReference>
<keyword evidence="5" id="KW-0949">S-adenosyl-L-methionine</keyword>
<evidence type="ECO:0000256" key="2">
    <source>
        <dbReference type="ARBA" id="ARBA00022454"/>
    </source>
</evidence>